<dbReference type="InterPro" id="IPR019080">
    <property type="entry name" value="YqaJ_viral_recombinase"/>
</dbReference>
<dbReference type="EMBL" id="CAJPWZ010000385">
    <property type="protein sequence ID" value="CAG2192417.1"/>
    <property type="molecule type" value="Genomic_DNA"/>
</dbReference>
<dbReference type="GO" id="GO:0006281">
    <property type="term" value="P:DNA repair"/>
    <property type="evidence" value="ECO:0007669"/>
    <property type="project" value="UniProtKB-ARBA"/>
</dbReference>
<dbReference type="PANTHER" id="PTHR47526">
    <property type="entry name" value="ATP-DEPENDENT DNA HELICASE"/>
    <property type="match status" value="1"/>
</dbReference>
<proteinExistence type="predicted"/>
<evidence type="ECO:0000259" key="2">
    <source>
        <dbReference type="PROSITE" id="PS50966"/>
    </source>
</evidence>
<keyword evidence="1" id="KW-0862">Zinc</keyword>
<keyword evidence="1" id="KW-0479">Metal-binding</keyword>
<gene>
    <name evidence="3" type="ORF">MEDL_7565</name>
</gene>
<dbReference type="InterPro" id="IPR007527">
    <property type="entry name" value="Znf_SWIM"/>
</dbReference>
<dbReference type="OrthoDB" id="8830353at2759"/>
<dbReference type="Pfam" id="PF09588">
    <property type="entry name" value="YqaJ"/>
    <property type="match status" value="1"/>
</dbReference>
<evidence type="ECO:0000256" key="1">
    <source>
        <dbReference type="PROSITE-ProRule" id="PRU00325"/>
    </source>
</evidence>
<dbReference type="Proteomes" id="UP000683360">
    <property type="component" value="Unassembled WGS sequence"/>
</dbReference>
<dbReference type="InterPro" id="IPR011335">
    <property type="entry name" value="Restrct_endonuc-II-like"/>
</dbReference>
<dbReference type="CDD" id="cd22343">
    <property type="entry name" value="PDDEXK_lambda_exonuclease-like"/>
    <property type="match status" value="1"/>
</dbReference>
<feature type="domain" description="SWIM-type" evidence="2">
    <location>
        <begin position="93"/>
        <end position="129"/>
    </location>
</feature>
<evidence type="ECO:0000313" key="4">
    <source>
        <dbReference type="Proteomes" id="UP000683360"/>
    </source>
</evidence>
<dbReference type="AlphaFoldDB" id="A0A8S3QAG0"/>
<dbReference type="GO" id="GO:0008270">
    <property type="term" value="F:zinc ion binding"/>
    <property type="evidence" value="ECO:0007669"/>
    <property type="project" value="UniProtKB-KW"/>
</dbReference>
<sequence>MNNLNPPGLDKITTWADDMRVWPNVMYGDVYNFLISSKAVDGQEMKNFKSLQSYNYFQSGNVGAITHHVYTDNTFLMRAEVRSSQTVSRMNSVYVHSTQDGTVKNGWCSCMAGRCHACSHVGALLWKLEHAVRNSLTGIACTDESAQWNKGTTRNVEPKALSNITFKKPKVGESVMDNNEDYVPSVRDTPLFSSDAEFKAAIKNSPISKLFEIKGTTVYKSFNCTPMSNVIIQEEHGEHTSISSCRKCYTFFNKYIELNDTKRKNLEHGTKGQSSSVLWKDARKLRITASSATKVPIKDTTDATSFIREHLHPKFTGNKYTRHGTQQEPVAKEHLRSLENTIIDTGMYVSTEEQWLSSSPDGILNGDTLLEVKCPVPTKWNTLEELINGGKYDVIKTPEGHYQIKVKGSRGYYMQIQLTMYCTGLRKGKLYLWRCPDDFILINVDYDQEYVREQVQRLKDFYVRKMIPRIVDEVDSDRLTFSRLFCNFMR</sequence>
<dbReference type="SUPFAM" id="SSF52980">
    <property type="entry name" value="Restriction endonuclease-like"/>
    <property type="match status" value="1"/>
</dbReference>
<name>A0A8S3QAG0_MYTED</name>
<dbReference type="InterPro" id="IPR011604">
    <property type="entry name" value="PDDEXK-like_dom_sf"/>
</dbReference>
<evidence type="ECO:0000313" key="3">
    <source>
        <dbReference type="EMBL" id="CAG2192417.1"/>
    </source>
</evidence>
<comment type="caution">
    <text evidence="3">The sequence shown here is derived from an EMBL/GenBank/DDBJ whole genome shotgun (WGS) entry which is preliminary data.</text>
</comment>
<organism evidence="3 4">
    <name type="scientific">Mytilus edulis</name>
    <name type="common">Blue mussel</name>
    <dbReference type="NCBI Taxonomy" id="6550"/>
    <lineage>
        <taxon>Eukaryota</taxon>
        <taxon>Metazoa</taxon>
        <taxon>Spiralia</taxon>
        <taxon>Lophotrochozoa</taxon>
        <taxon>Mollusca</taxon>
        <taxon>Bivalvia</taxon>
        <taxon>Autobranchia</taxon>
        <taxon>Pteriomorphia</taxon>
        <taxon>Mytilida</taxon>
        <taxon>Mytiloidea</taxon>
        <taxon>Mytilidae</taxon>
        <taxon>Mytilinae</taxon>
        <taxon>Mytilus</taxon>
    </lineage>
</organism>
<protein>
    <recommendedName>
        <fullName evidence="2">SWIM-type domain-containing protein</fullName>
    </recommendedName>
</protein>
<keyword evidence="4" id="KW-1185">Reference proteome</keyword>
<keyword evidence="1" id="KW-0863">Zinc-finger</keyword>
<accession>A0A8S3QAG0</accession>
<dbReference type="Gene3D" id="3.90.320.10">
    <property type="match status" value="1"/>
</dbReference>
<reference evidence="3" key="1">
    <citation type="submission" date="2021-03" db="EMBL/GenBank/DDBJ databases">
        <authorList>
            <person name="Bekaert M."/>
        </authorList>
    </citation>
    <scope>NUCLEOTIDE SEQUENCE</scope>
</reference>
<dbReference type="PANTHER" id="PTHR47526:SF3">
    <property type="entry name" value="PHD-TYPE DOMAIN-CONTAINING PROTEIN"/>
    <property type="match status" value="1"/>
</dbReference>
<dbReference type="PROSITE" id="PS50966">
    <property type="entry name" value="ZF_SWIM"/>
    <property type="match status" value="1"/>
</dbReference>